<dbReference type="AlphaFoldDB" id="A0A412G7C3"/>
<dbReference type="PANTHER" id="PTHR42715">
    <property type="entry name" value="BETA-GLUCOSIDASE"/>
    <property type="match status" value="1"/>
</dbReference>
<evidence type="ECO:0000256" key="1">
    <source>
        <dbReference type="ARBA" id="ARBA00005336"/>
    </source>
</evidence>
<name>A0A412G7C3_9BACT</name>
<dbReference type="GO" id="GO:0008422">
    <property type="term" value="F:beta-glucosidase activity"/>
    <property type="evidence" value="ECO:0007669"/>
    <property type="project" value="UniProtKB-ARBA"/>
</dbReference>
<organism evidence="4 5">
    <name type="scientific">Phocaeicola coprocola</name>
    <dbReference type="NCBI Taxonomy" id="310298"/>
    <lineage>
        <taxon>Bacteria</taxon>
        <taxon>Pseudomonadati</taxon>
        <taxon>Bacteroidota</taxon>
        <taxon>Bacteroidia</taxon>
        <taxon>Bacteroidales</taxon>
        <taxon>Bacteroidaceae</taxon>
        <taxon>Phocaeicola</taxon>
    </lineage>
</organism>
<dbReference type="SMART" id="SM01217">
    <property type="entry name" value="Fn3_like"/>
    <property type="match status" value="1"/>
</dbReference>
<dbReference type="InterPro" id="IPR013783">
    <property type="entry name" value="Ig-like_fold"/>
</dbReference>
<sequence length="127" mass="14590">IFARLPTFISYILSRTHVISDGLNEILVSFQLKNTGKYAGDEVAQIYVQLPSRNEIMPIKELKGFRRITLKKGEEQEITIKLRKDLLRYWDETQGKFLHPSGTYTIMVGASSADIRLQQSLTIDMNQ</sequence>
<keyword evidence="2" id="KW-0378">Hydrolase</keyword>
<reference evidence="4 5" key="1">
    <citation type="submission" date="2018-08" db="EMBL/GenBank/DDBJ databases">
        <title>A genome reference for cultivated species of the human gut microbiota.</title>
        <authorList>
            <person name="Zou Y."/>
            <person name="Xue W."/>
            <person name="Luo G."/>
        </authorList>
    </citation>
    <scope>NUCLEOTIDE SEQUENCE [LARGE SCALE GENOMIC DNA]</scope>
    <source>
        <strain evidence="4 5">AF24-2</strain>
    </source>
</reference>
<dbReference type="FunFam" id="2.60.40.10:FF:000495">
    <property type="entry name" value="Periplasmic beta-glucosidase"/>
    <property type="match status" value="1"/>
</dbReference>
<evidence type="ECO:0000313" key="4">
    <source>
        <dbReference type="EMBL" id="RGR88736.1"/>
    </source>
</evidence>
<dbReference type="Proteomes" id="UP000285864">
    <property type="component" value="Unassembled WGS sequence"/>
</dbReference>
<dbReference type="Gene3D" id="2.60.40.10">
    <property type="entry name" value="Immunoglobulins"/>
    <property type="match status" value="1"/>
</dbReference>
<protein>
    <recommendedName>
        <fullName evidence="3">Fibronectin type III-like domain-containing protein</fullName>
    </recommendedName>
</protein>
<feature type="domain" description="Fibronectin type III-like" evidence="3">
    <location>
        <begin position="42"/>
        <end position="112"/>
    </location>
</feature>
<comment type="caution">
    <text evidence="4">The sequence shown here is derived from an EMBL/GenBank/DDBJ whole genome shotgun (WGS) entry which is preliminary data.</text>
</comment>
<dbReference type="EMBL" id="QRUU01000137">
    <property type="protein sequence ID" value="RGR88736.1"/>
    <property type="molecule type" value="Genomic_DNA"/>
</dbReference>
<evidence type="ECO:0000313" key="5">
    <source>
        <dbReference type="Proteomes" id="UP000285864"/>
    </source>
</evidence>
<dbReference type="RefSeq" id="WP_181975921.1">
    <property type="nucleotide sequence ID" value="NZ_QRUU01000137.1"/>
</dbReference>
<dbReference type="InterPro" id="IPR026891">
    <property type="entry name" value="Fn3-like"/>
</dbReference>
<feature type="non-terminal residue" evidence="4">
    <location>
        <position position="1"/>
    </location>
</feature>
<evidence type="ECO:0000259" key="3">
    <source>
        <dbReference type="SMART" id="SM01217"/>
    </source>
</evidence>
<keyword evidence="5" id="KW-1185">Reference proteome</keyword>
<gene>
    <name evidence="4" type="ORF">DWY20_14565</name>
</gene>
<dbReference type="Pfam" id="PF14310">
    <property type="entry name" value="Fn3-like"/>
    <property type="match status" value="1"/>
</dbReference>
<evidence type="ECO:0000256" key="2">
    <source>
        <dbReference type="ARBA" id="ARBA00022801"/>
    </source>
</evidence>
<proteinExistence type="inferred from homology"/>
<dbReference type="PANTHER" id="PTHR42715:SF10">
    <property type="entry name" value="BETA-GLUCOSIDASE"/>
    <property type="match status" value="1"/>
</dbReference>
<dbReference type="InterPro" id="IPR050288">
    <property type="entry name" value="Cellulose_deg_GH3"/>
</dbReference>
<comment type="similarity">
    <text evidence="1">Belongs to the glycosyl hydrolase 3 family.</text>
</comment>
<accession>A0A412G7C3</accession>